<evidence type="ECO:0000256" key="1">
    <source>
        <dbReference type="ARBA" id="ARBA00023157"/>
    </source>
</evidence>
<dbReference type="InterPro" id="IPR050412">
    <property type="entry name" value="Ig-like_Receptors_ImmuneReg"/>
</dbReference>
<keyword evidence="2" id="KW-0393">Immunoglobulin domain</keyword>
<dbReference type="InterPro" id="IPR013783">
    <property type="entry name" value="Ig-like_fold"/>
</dbReference>
<name>A0ABM0LSU7_MICOH</name>
<evidence type="ECO:0000313" key="6">
    <source>
        <dbReference type="RefSeq" id="XP_005372156.1"/>
    </source>
</evidence>
<accession>A0ABM0LSU7</accession>
<evidence type="ECO:0000256" key="2">
    <source>
        <dbReference type="ARBA" id="ARBA00023319"/>
    </source>
</evidence>
<dbReference type="InterPro" id="IPR036179">
    <property type="entry name" value="Ig-like_dom_sf"/>
</dbReference>
<gene>
    <name evidence="6" type="primary">LOC102000883</name>
</gene>
<evidence type="ECO:0000256" key="3">
    <source>
        <dbReference type="SAM" id="Phobius"/>
    </source>
</evidence>
<dbReference type="Gene3D" id="2.60.40.10">
    <property type="entry name" value="Immunoglobulins"/>
    <property type="match status" value="1"/>
</dbReference>
<dbReference type="SUPFAM" id="SSF48726">
    <property type="entry name" value="Immunoglobulin"/>
    <property type="match status" value="1"/>
</dbReference>
<dbReference type="PANTHER" id="PTHR11738:SF129">
    <property type="entry name" value="LEUKOCYTE-ASSOCIATED IMMUNOGLOBULIN-LIKE RECEPTOR 1"/>
    <property type="match status" value="1"/>
</dbReference>
<proteinExistence type="predicted"/>
<sequence length="171" mass="19122">MWWNVFLTEISLSVLCLGQIIKTQEGSLPRPSILAEPGLVIRQGHFVAFVCSNPSGYDIFRLEKKGHKVMDKENIGPSITEARFHLGPVNESTAGIYCCIYKKEPNWSLHSETLELKVTSEDVTKSPNPGSAETPVFTLQIYTVWNGTRMALAGVILFVLGIIIGEYWHKE</sequence>
<dbReference type="PANTHER" id="PTHR11738">
    <property type="entry name" value="MHC CLASS I NK CELL RECEPTOR"/>
    <property type="match status" value="1"/>
</dbReference>
<organism evidence="5 6">
    <name type="scientific">Microtus ochrogaster</name>
    <name type="common">Prairie vole</name>
    <dbReference type="NCBI Taxonomy" id="79684"/>
    <lineage>
        <taxon>Eukaryota</taxon>
        <taxon>Metazoa</taxon>
        <taxon>Chordata</taxon>
        <taxon>Craniata</taxon>
        <taxon>Vertebrata</taxon>
        <taxon>Euteleostomi</taxon>
        <taxon>Mammalia</taxon>
        <taxon>Eutheria</taxon>
        <taxon>Euarchontoglires</taxon>
        <taxon>Glires</taxon>
        <taxon>Rodentia</taxon>
        <taxon>Myomorpha</taxon>
        <taxon>Muroidea</taxon>
        <taxon>Cricetidae</taxon>
        <taxon>Arvicolinae</taxon>
        <taxon>Microtus</taxon>
    </lineage>
</organism>
<protein>
    <submittedName>
        <fullName evidence="6">Leukocyte-associated immunoglobulin-like receptor 2</fullName>
    </submittedName>
</protein>
<keyword evidence="3" id="KW-0812">Transmembrane</keyword>
<feature type="chain" id="PRO_5045906560" evidence="4">
    <location>
        <begin position="19"/>
        <end position="171"/>
    </location>
</feature>
<keyword evidence="5" id="KW-1185">Reference proteome</keyword>
<keyword evidence="3" id="KW-0472">Membrane</keyword>
<feature type="transmembrane region" description="Helical" evidence="3">
    <location>
        <begin position="150"/>
        <end position="168"/>
    </location>
</feature>
<dbReference type="GeneID" id="102000883"/>
<keyword evidence="4" id="KW-0732">Signal</keyword>
<keyword evidence="3" id="KW-1133">Transmembrane helix</keyword>
<feature type="signal peptide" evidence="4">
    <location>
        <begin position="1"/>
        <end position="18"/>
    </location>
</feature>
<keyword evidence="1" id="KW-1015">Disulfide bond</keyword>
<evidence type="ECO:0000256" key="4">
    <source>
        <dbReference type="SAM" id="SignalP"/>
    </source>
</evidence>
<reference evidence="6" key="1">
    <citation type="submission" date="2025-08" db="UniProtKB">
        <authorList>
            <consortium name="RefSeq"/>
        </authorList>
    </citation>
    <scope>IDENTIFICATION</scope>
</reference>
<dbReference type="Proteomes" id="UP000694915">
    <property type="component" value="Unplaced"/>
</dbReference>
<evidence type="ECO:0000313" key="5">
    <source>
        <dbReference type="Proteomes" id="UP000694915"/>
    </source>
</evidence>
<dbReference type="RefSeq" id="XP_005372156.1">
    <property type="nucleotide sequence ID" value="XM_005372099.1"/>
</dbReference>